<accession>A0A1B6QP90</accession>
<evidence type="ECO:0000256" key="9">
    <source>
        <dbReference type="ARBA" id="ARBA00043975"/>
    </source>
</evidence>
<evidence type="ECO:0000313" key="12">
    <source>
        <dbReference type="EMBL" id="KXG39727.1"/>
    </source>
</evidence>
<feature type="compositionally biased region" description="Polar residues" evidence="10">
    <location>
        <begin position="415"/>
        <end position="427"/>
    </location>
</feature>
<feature type="compositionally biased region" description="Polar residues" evidence="10">
    <location>
        <begin position="293"/>
        <end position="305"/>
    </location>
</feature>
<keyword evidence="6" id="KW-0238">DNA-binding</keyword>
<keyword evidence="8" id="KW-0131">Cell cycle</keyword>
<reference evidence="12" key="2">
    <citation type="submission" date="2017-02" db="EMBL/GenBank/DDBJ databases">
        <title>WGS assembly of Sorghum bicolor.</title>
        <authorList>
            <person name="Paterson A."/>
            <person name="Mullet J."/>
            <person name="Bowers J."/>
            <person name="Bruggmann R."/>
            <person name="Dubchak I."/>
            <person name="Grimwood J."/>
            <person name="Gundlach H."/>
            <person name="Haberer G."/>
            <person name="Hellsten U."/>
            <person name="Mitros T."/>
            <person name="Poliakov A."/>
            <person name="Schmutz J."/>
            <person name="Spannagl M."/>
            <person name="Tang H."/>
            <person name="Wang X."/>
            <person name="Wicker T."/>
            <person name="Bharti A."/>
            <person name="Chapman J."/>
            <person name="Feltus F."/>
            <person name="Gowik U."/>
            <person name="Grigoriev I."/>
            <person name="Lyons E."/>
            <person name="Maher C."/>
            <person name="Martis M."/>
            <person name="Narechania A."/>
            <person name="Otillar R."/>
            <person name="Penning B."/>
            <person name="Salamov A."/>
            <person name="Wang Y."/>
            <person name="Zhang L."/>
            <person name="Carpita N."/>
            <person name="Freeling M."/>
            <person name="Gingle A."/>
            <person name="Hash C."/>
            <person name="Keller B."/>
            <person name="Klein P."/>
            <person name="Kresovich S."/>
            <person name="Mccann M."/>
            <person name="Ming R."/>
            <person name="Peterson D."/>
            <person name="Rahman M."/>
            <person name="Ware D."/>
            <person name="Westhoff P."/>
            <person name="Mayer K."/>
            <person name="Messing J."/>
            <person name="Sims D."/>
            <person name="Jenkins J."/>
            <person name="Shu S."/>
            <person name="Rokhsar D."/>
        </authorList>
    </citation>
    <scope>NUCLEOTIDE SEQUENCE</scope>
</reference>
<dbReference type="OMA" id="VNVMVSY"/>
<organism evidence="12 13">
    <name type="scientific">Sorghum bicolor</name>
    <name type="common">Sorghum</name>
    <name type="synonym">Sorghum vulgare</name>
    <dbReference type="NCBI Taxonomy" id="4558"/>
    <lineage>
        <taxon>Eukaryota</taxon>
        <taxon>Viridiplantae</taxon>
        <taxon>Streptophyta</taxon>
        <taxon>Embryophyta</taxon>
        <taxon>Tracheophyta</taxon>
        <taxon>Spermatophyta</taxon>
        <taxon>Magnoliopsida</taxon>
        <taxon>Liliopsida</taxon>
        <taxon>Poales</taxon>
        <taxon>Poaceae</taxon>
        <taxon>PACMAD clade</taxon>
        <taxon>Panicoideae</taxon>
        <taxon>Andropogonodae</taxon>
        <taxon>Andropogoneae</taxon>
        <taxon>Sorghinae</taxon>
        <taxon>Sorghum</taxon>
    </lineage>
</organism>
<dbReference type="InterPro" id="IPR047854">
    <property type="entry name" value="RFC_lid"/>
</dbReference>
<gene>
    <name evidence="12" type="ORF">SORBI_3001G427400</name>
</gene>
<dbReference type="PANTHER" id="PTHR46765">
    <property type="entry name" value="P-LOOP CONTAINING NUCLEOSIDE TRIPHOSPHATE HYDROLASES SUPERFAMILY PROTEIN"/>
    <property type="match status" value="1"/>
</dbReference>
<reference evidence="12 13" key="1">
    <citation type="journal article" date="2009" name="Nature">
        <title>The Sorghum bicolor genome and the diversification of grasses.</title>
        <authorList>
            <person name="Paterson A.H."/>
            <person name="Bowers J.E."/>
            <person name="Bruggmann R."/>
            <person name="Dubchak I."/>
            <person name="Grimwood J."/>
            <person name="Gundlach H."/>
            <person name="Haberer G."/>
            <person name="Hellsten U."/>
            <person name="Mitros T."/>
            <person name="Poliakov A."/>
            <person name="Schmutz J."/>
            <person name="Spannagl M."/>
            <person name="Tang H."/>
            <person name="Wang X."/>
            <person name="Wicker T."/>
            <person name="Bharti A.K."/>
            <person name="Chapman J."/>
            <person name="Feltus F.A."/>
            <person name="Gowik U."/>
            <person name="Grigoriev I.V."/>
            <person name="Lyons E."/>
            <person name="Maher C.A."/>
            <person name="Martis M."/>
            <person name="Narechania A."/>
            <person name="Otillar R.P."/>
            <person name="Penning B.W."/>
            <person name="Salamov A.A."/>
            <person name="Wang Y."/>
            <person name="Zhang L."/>
            <person name="Carpita N.C."/>
            <person name="Freeling M."/>
            <person name="Gingle A.R."/>
            <person name="Hash C.T."/>
            <person name="Keller B."/>
            <person name="Klein P."/>
            <person name="Kresovich S."/>
            <person name="McCann M.C."/>
            <person name="Ming R."/>
            <person name="Peterson D.G."/>
            <person name="Mehboob-ur-Rahman"/>
            <person name="Ware D."/>
            <person name="Westhoff P."/>
            <person name="Mayer K.F."/>
            <person name="Messing J."/>
            <person name="Rokhsar D.S."/>
        </authorList>
    </citation>
    <scope>NUCLEOTIDE SEQUENCE [LARGE SCALE GENOMIC DNA]</scope>
    <source>
        <strain evidence="13">cv. BTx623</strain>
    </source>
</reference>
<feature type="compositionally biased region" description="Acidic residues" evidence="10">
    <location>
        <begin position="1"/>
        <end position="15"/>
    </location>
</feature>
<proteinExistence type="inferred from homology"/>
<keyword evidence="3" id="KW-0235">DNA replication</keyword>
<feature type="domain" description="AAA+ ATPase" evidence="11">
    <location>
        <begin position="323"/>
        <end position="477"/>
    </location>
</feature>
<evidence type="ECO:0000256" key="10">
    <source>
        <dbReference type="SAM" id="MobiDB-lite"/>
    </source>
</evidence>
<evidence type="ECO:0000256" key="7">
    <source>
        <dbReference type="ARBA" id="ARBA00023242"/>
    </source>
</evidence>
<feature type="region of interest" description="Disordered" evidence="10">
    <location>
        <begin position="415"/>
        <end position="438"/>
    </location>
</feature>
<comment type="subcellular location">
    <subcellularLocation>
        <location evidence="1">Nucleus</location>
    </subcellularLocation>
</comment>
<dbReference type="EMBL" id="CM000760">
    <property type="protein sequence ID" value="KXG39727.1"/>
    <property type="molecule type" value="Genomic_DNA"/>
</dbReference>
<reference evidence="13" key="3">
    <citation type="journal article" date="2018" name="Plant J.">
        <title>The Sorghum bicolor reference genome: improved assembly, gene annotations, a transcriptome atlas, and signatures of genome organization.</title>
        <authorList>
            <person name="McCormick R.F."/>
            <person name="Truong S.K."/>
            <person name="Sreedasyam A."/>
            <person name="Jenkins J."/>
            <person name="Shu S."/>
            <person name="Sims D."/>
            <person name="Kennedy M."/>
            <person name="Amirebrahimi M."/>
            <person name="Weers B.D."/>
            <person name="McKinley B."/>
            <person name="Mattison A."/>
            <person name="Morishige D.T."/>
            <person name="Grimwood J."/>
            <person name="Schmutz J."/>
            <person name="Mullet J.E."/>
        </authorList>
    </citation>
    <scope>NUCLEOTIDE SEQUENCE [LARGE SCALE GENOMIC DNA]</scope>
    <source>
        <strain evidence="13">cv. BTx623</strain>
    </source>
</reference>
<dbReference type="Pfam" id="PF00004">
    <property type="entry name" value="AAA"/>
    <property type="match status" value="1"/>
</dbReference>
<evidence type="ECO:0000256" key="3">
    <source>
        <dbReference type="ARBA" id="ARBA00022705"/>
    </source>
</evidence>
<comment type="subunit">
    <text evidence="2">Heterotetramer of subunits RFC2, RFC3, RFC4 and RFC5 that can form a complex with RFC1.</text>
</comment>
<dbReference type="InterPro" id="IPR027417">
    <property type="entry name" value="P-loop_NTPase"/>
</dbReference>
<dbReference type="Gramene" id="OQU92871">
    <property type="protein sequence ID" value="OQU92871"/>
    <property type="gene ID" value="SORBI_3001G427400"/>
</dbReference>
<dbReference type="STRING" id="4558.A0A1B6QP90"/>
<dbReference type="Gene3D" id="1.10.8.60">
    <property type="match status" value="1"/>
</dbReference>
<dbReference type="SUPFAM" id="SSF52540">
    <property type="entry name" value="P-loop containing nucleoside triphosphate hydrolases"/>
    <property type="match status" value="1"/>
</dbReference>
<dbReference type="CDD" id="cd18140">
    <property type="entry name" value="HLD_clamp_RFC"/>
    <property type="match status" value="1"/>
</dbReference>
<dbReference type="GO" id="GO:0005524">
    <property type="term" value="F:ATP binding"/>
    <property type="evidence" value="ECO:0007669"/>
    <property type="project" value="UniProtKB-KW"/>
</dbReference>
<dbReference type="Gramene" id="KXG39727">
    <property type="protein sequence ID" value="KXG39727"/>
    <property type="gene ID" value="SORBI_3001G427400"/>
</dbReference>
<feature type="region of interest" description="Disordered" evidence="10">
    <location>
        <begin position="276"/>
        <end position="318"/>
    </location>
</feature>
<name>A0A1B6QP90_SORBI</name>
<dbReference type="AlphaFoldDB" id="A0A1B6QP90"/>
<evidence type="ECO:0000256" key="6">
    <source>
        <dbReference type="ARBA" id="ARBA00023125"/>
    </source>
</evidence>
<evidence type="ECO:0000256" key="5">
    <source>
        <dbReference type="ARBA" id="ARBA00022840"/>
    </source>
</evidence>
<comment type="similarity">
    <text evidence="9">Belongs to the activator 1 small subunits family. CTF18 subfamily.</text>
</comment>
<dbReference type="Proteomes" id="UP000000768">
    <property type="component" value="Chromosome 1"/>
</dbReference>
<dbReference type="eggNOG" id="KOG1969">
    <property type="taxonomic scope" value="Eukaryota"/>
</dbReference>
<protein>
    <recommendedName>
        <fullName evidence="11">AAA+ ATPase domain-containing protein</fullName>
    </recommendedName>
</protein>
<dbReference type="GO" id="GO:0007062">
    <property type="term" value="P:sister chromatid cohesion"/>
    <property type="evidence" value="ECO:0000318"/>
    <property type="project" value="GO_Central"/>
</dbReference>
<dbReference type="EMBL" id="CM000760">
    <property type="protein sequence ID" value="OQU92871.1"/>
    <property type="molecule type" value="Genomic_DNA"/>
</dbReference>
<dbReference type="GO" id="GO:0006260">
    <property type="term" value="P:DNA replication"/>
    <property type="evidence" value="ECO:0007669"/>
    <property type="project" value="UniProtKB-KW"/>
</dbReference>
<evidence type="ECO:0000256" key="1">
    <source>
        <dbReference type="ARBA" id="ARBA00004123"/>
    </source>
</evidence>
<dbReference type="OrthoDB" id="2195431at2759"/>
<dbReference type="Gene3D" id="3.40.50.300">
    <property type="entry name" value="P-loop containing nucleotide triphosphate hydrolases"/>
    <property type="match status" value="1"/>
</dbReference>
<evidence type="ECO:0000259" key="11">
    <source>
        <dbReference type="SMART" id="SM00382"/>
    </source>
</evidence>
<dbReference type="SMART" id="SM00382">
    <property type="entry name" value="AAA"/>
    <property type="match status" value="1"/>
</dbReference>
<feature type="compositionally biased region" description="Polar residues" evidence="10">
    <location>
        <begin position="860"/>
        <end position="873"/>
    </location>
</feature>
<dbReference type="GO" id="GO:0003677">
    <property type="term" value="F:DNA binding"/>
    <property type="evidence" value="ECO:0007669"/>
    <property type="project" value="UniProtKB-KW"/>
</dbReference>
<dbReference type="InParanoid" id="A0A1B6QP90"/>
<dbReference type="InterPro" id="IPR053016">
    <property type="entry name" value="CTF18-RFC_complex"/>
</dbReference>
<dbReference type="InterPro" id="IPR003959">
    <property type="entry name" value="ATPase_AAA_core"/>
</dbReference>
<evidence type="ECO:0000313" key="13">
    <source>
        <dbReference type="Proteomes" id="UP000000768"/>
    </source>
</evidence>
<dbReference type="PANTHER" id="PTHR46765:SF1">
    <property type="entry name" value="P-LOOP CONTAINING NUCLEOSIDE TRIPHOSPHATE HYDROLASES SUPERFAMILY PROTEIN"/>
    <property type="match status" value="1"/>
</dbReference>
<feature type="region of interest" description="Disordered" evidence="10">
    <location>
        <begin position="840"/>
        <end position="893"/>
    </location>
</feature>
<dbReference type="CDD" id="cd00009">
    <property type="entry name" value="AAA"/>
    <property type="match status" value="1"/>
</dbReference>
<sequence>MEMDMDMPDPDELEWMESHGLVPEEEEDAYLVDPDEGFVPPPGDSDQPCDSPQPQESAAPRANEASGGLKRPPPPPPSEQDEEEERSKRRNVEQEDEDWLRYSPPPAPEIVVAEKTISRFASEIHGDSVPVTAPNGERVYAKLAMEGLVGRGISGTRQGAHFSNPNSNHKGLLSESFHSLTRRAEQEALAKALQESTDSIDHVACSVTPLVTEKLWVEKYAPNSFTELLSDEHTNREVLLWLKQWDSSVFGSHIRATGDDVLSALRRHSSTIHKNASNRNFFSKSKGGPVASQDDTPLNAQSSNPEGLGGSFSKKSSVDNTPEQKVLLLCGPPGLGKTTLAHVAARHCGYHVVEINASDDRSASSIETKILDVVQMNSIMSDSKPKCLVIDEIDGALGDGKGAVEVILKMINAEKSNNSDRSTNGEETQGRKASRRSHRTAKLLRPVICICNDLYAPALRQLRQVVKVHVFVQPTISRVVNRLKYICKNEGFKTSSIALSALAEYTECDIRSCLNTLQFLNKKRVALNITAFDSQVIGQKDKSKSIRDVWKQVLQKRRLKRSGKSESLFNEDKDINSLFTLISNRGDYEVTMDGIHENFLKLSYHDPMLQKTVKCLDILGFSDSLTQYVYRTQQMPLHAYQPPIAITISRMVAQVEKPNIEWPKALQRSRALLLEKKDMLKTWQNQMSPFVSRHLSVESFVEDIASPFLHILSPLSLRPVALNLLSEREKDELAQLVDTMVSYSVTYRNTKFAPQGKANISVVPHEVSSFSLYPPINDVINFKGYQSEHIGLSLAMKQVLVHEVEKQKIIKDSAGKLLNQSNDGDMKSEASSAIRKKTVANPIPPALHSSKDNSNCSSSTLEMQSNSASNVNGKDSVPAKKHSSRPTNFFDRFRKERPVDAKTHSDVGLHGATLQRDSRPLIFKYNEGFTNAVKRPVRVRDLLLS</sequence>
<dbReference type="GO" id="GO:0005634">
    <property type="term" value="C:nucleus"/>
    <property type="evidence" value="ECO:0007669"/>
    <property type="project" value="UniProtKB-SubCell"/>
</dbReference>
<evidence type="ECO:0000256" key="4">
    <source>
        <dbReference type="ARBA" id="ARBA00022741"/>
    </source>
</evidence>
<keyword evidence="4" id="KW-0547">Nucleotide-binding</keyword>
<evidence type="ECO:0000256" key="8">
    <source>
        <dbReference type="ARBA" id="ARBA00023306"/>
    </source>
</evidence>
<feature type="compositionally biased region" description="Acidic residues" evidence="10">
    <location>
        <begin position="23"/>
        <end position="36"/>
    </location>
</feature>
<keyword evidence="13" id="KW-1185">Reference proteome</keyword>
<evidence type="ECO:0000256" key="2">
    <source>
        <dbReference type="ARBA" id="ARBA00011480"/>
    </source>
</evidence>
<dbReference type="FunCoup" id="A0A1B6QP90">
    <property type="interactions" value="1682"/>
</dbReference>
<feature type="region of interest" description="Disordered" evidence="10">
    <location>
        <begin position="1"/>
        <end position="107"/>
    </location>
</feature>
<dbReference type="GO" id="GO:0016887">
    <property type="term" value="F:ATP hydrolysis activity"/>
    <property type="evidence" value="ECO:0007669"/>
    <property type="project" value="InterPro"/>
</dbReference>
<keyword evidence="7" id="KW-0539">Nucleus</keyword>
<keyword evidence="5" id="KW-0067">ATP-binding</keyword>
<dbReference type="InterPro" id="IPR003593">
    <property type="entry name" value="AAA+_ATPase"/>
</dbReference>